<dbReference type="Proteomes" id="UP000593567">
    <property type="component" value="Unassembled WGS sequence"/>
</dbReference>
<dbReference type="InterPro" id="IPR051017">
    <property type="entry name" value="Aldolase-II_Adducin_sf"/>
</dbReference>
<comment type="caution">
    <text evidence="1">The sequence shown here is derived from an EMBL/GenBank/DDBJ whole genome shotgun (WGS) entry which is preliminary data.</text>
</comment>
<reference evidence="1" key="1">
    <citation type="submission" date="2020-06" db="EMBL/GenBank/DDBJ databases">
        <title>Draft genome of Bugula neritina, a colonial animal packing powerful symbionts and potential medicines.</title>
        <authorList>
            <person name="Rayko M."/>
        </authorList>
    </citation>
    <scope>NUCLEOTIDE SEQUENCE [LARGE SCALE GENOMIC DNA]</scope>
    <source>
        <strain evidence="1">Kwan_BN1</strain>
    </source>
</reference>
<dbReference type="OrthoDB" id="3238794at2759"/>
<dbReference type="PANTHER" id="PTHR10672:SF3">
    <property type="entry name" value="PROTEIN HU-LI TAI SHAO"/>
    <property type="match status" value="1"/>
</dbReference>
<evidence type="ECO:0000313" key="2">
    <source>
        <dbReference type="Proteomes" id="UP000593567"/>
    </source>
</evidence>
<dbReference type="EMBL" id="VXIV02003242">
    <property type="protein sequence ID" value="KAF6019284.1"/>
    <property type="molecule type" value="Genomic_DNA"/>
</dbReference>
<organism evidence="1 2">
    <name type="scientific">Bugula neritina</name>
    <name type="common">Brown bryozoan</name>
    <name type="synonym">Sertularia neritina</name>
    <dbReference type="NCBI Taxonomy" id="10212"/>
    <lineage>
        <taxon>Eukaryota</taxon>
        <taxon>Metazoa</taxon>
        <taxon>Spiralia</taxon>
        <taxon>Lophotrochozoa</taxon>
        <taxon>Bryozoa</taxon>
        <taxon>Gymnolaemata</taxon>
        <taxon>Cheilostomatida</taxon>
        <taxon>Flustrina</taxon>
        <taxon>Buguloidea</taxon>
        <taxon>Bugulidae</taxon>
        <taxon>Bugula</taxon>
    </lineage>
</organism>
<dbReference type="GO" id="GO:0014069">
    <property type="term" value="C:postsynaptic density"/>
    <property type="evidence" value="ECO:0007669"/>
    <property type="project" value="TreeGrafter"/>
</dbReference>
<accession>A0A7J7J0W0</accession>
<sequence>MMGIPQEELVMVSDEAAELAANFNDGVSQDSPKKWRKGELEFEAEMRRLDNAGYRTGYQYKLPILKCERTDKQTHDVEYPPATSTLTYYDEMGNLKQHIKDIKERNKRMQKSDWLNTPNTYKREEIDEIGTDNPKKITKWVAATDSPSKQGASVRIENRNQFAPQGSNPKEYIQQQRQIKDGYYTDKITAGYQSKILEGGVVEGQLTDGALAAGDHIKIVGAASKGIIKREHQHNAIVYKSYYATNPFDKMSDEELKDYEDAVKRGEKPPKEEVLADIEQQLQAEVDSGDLTPSADPAVEEVVNEMENSTLESEPG</sequence>
<dbReference type="PANTHER" id="PTHR10672">
    <property type="entry name" value="ADDUCIN"/>
    <property type="match status" value="1"/>
</dbReference>
<dbReference type="GO" id="GO:0005856">
    <property type="term" value="C:cytoskeleton"/>
    <property type="evidence" value="ECO:0007669"/>
    <property type="project" value="TreeGrafter"/>
</dbReference>
<protein>
    <submittedName>
        <fullName evidence="1">Add-1</fullName>
    </submittedName>
</protein>
<evidence type="ECO:0000313" key="1">
    <source>
        <dbReference type="EMBL" id="KAF6019284.1"/>
    </source>
</evidence>
<dbReference type="AlphaFoldDB" id="A0A7J7J0W0"/>
<name>A0A7J7J0W0_BUGNE</name>
<dbReference type="GO" id="GO:0051015">
    <property type="term" value="F:actin filament binding"/>
    <property type="evidence" value="ECO:0007669"/>
    <property type="project" value="TreeGrafter"/>
</dbReference>
<gene>
    <name evidence="1" type="ORF">EB796_022406</name>
</gene>
<keyword evidence="2" id="KW-1185">Reference proteome</keyword>
<proteinExistence type="predicted"/>
<dbReference type="GO" id="GO:0005886">
    <property type="term" value="C:plasma membrane"/>
    <property type="evidence" value="ECO:0007669"/>
    <property type="project" value="TreeGrafter"/>
</dbReference>